<name>A0A6B8RLK3_9BACL</name>
<dbReference type="Proteomes" id="UP000426246">
    <property type="component" value="Chromosome"/>
</dbReference>
<evidence type="ECO:0000313" key="11">
    <source>
        <dbReference type="EMBL" id="QGQ96238.1"/>
    </source>
</evidence>
<keyword evidence="11" id="KW-0969">Cilium</keyword>
<feature type="transmembrane region" description="Helical" evidence="10">
    <location>
        <begin position="6"/>
        <end position="27"/>
    </location>
</feature>
<comment type="function">
    <text evidence="1 10">Controls the rotational direction of flagella during chemotaxis.</text>
</comment>
<evidence type="ECO:0000256" key="4">
    <source>
        <dbReference type="ARBA" id="ARBA00022475"/>
    </source>
</evidence>
<keyword evidence="5 10" id="KW-0145">Chemotaxis</keyword>
<accession>A0A6B8RLK3</accession>
<keyword evidence="11" id="KW-0282">Flagellum</keyword>
<evidence type="ECO:0000256" key="5">
    <source>
        <dbReference type="ARBA" id="ARBA00022500"/>
    </source>
</evidence>
<evidence type="ECO:0000256" key="9">
    <source>
        <dbReference type="ARBA" id="ARBA00023136"/>
    </source>
</evidence>
<keyword evidence="9 10" id="KW-0472">Membrane</keyword>
<evidence type="ECO:0000256" key="7">
    <source>
        <dbReference type="ARBA" id="ARBA00022779"/>
    </source>
</evidence>
<evidence type="ECO:0000256" key="3">
    <source>
        <dbReference type="ARBA" id="ARBA00008281"/>
    </source>
</evidence>
<evidence type="ECO:0000256" key="2">
    <source>
        <dbReference type="ARBA" id="ARBA00004162"/>
    </source>
</evidence>
<comment type="subcellular location">
    <subcellularLocation>
        <location evidence="2">Cell membrane</location>
        <topology evidence="2">Single-pass membrane protein</topology>
    </subcellularLocation>
</comment>
<dbReference type="GO" id="GO:0006935">
    <property type="term" value="P:chemotaxis"/>
    <property type="evidence" value="ECO:0007669"/>
    <property type="project" value="UniProtKB-KW"/>
</dbReference>
<keyword evidence="8 10" id="KW-1133">Transmembrane helix</keyword>
<proteinExistence type="inferred from homology"/>
<sequence>MFKKLLPVMIAVLVVITLILIATYFLWDVFMNKDKTTDPATEAISSVKHVTPKPPSAAKVKSLTVTLKDITTNLATKNKIIVVGFAFVLENKAAMHEFTDLEIKVKSVINQTLADLTVEQVTGSAGQDTLKSTLMNKINAFMEEGKVTEINIPNIITQ</sequence>
<dbReference type="AlphaFoldDB" id="A0A6B8RLK3"/>
<keyword evidence="11" id="KW-0966">Cell projection</keyword>
<evidence type="ECO:0000256" key="10">
    <source>
        <dbReference type="RuleBase" id="RU364125"/>
    </source>
</evidence>
<dbReference type="EMBL" id="CP034235">
    <property type="protein sequence ID" value="QGQ96238.1"/>
    <property type="molecule type" value="Genomic_DNA"/>
</dbReference>
<dbReference type="RefSeq" id="WP_155701274.1">
    <property type="nucleotide sequence ID" value="NZ_CP034235.1"/>
</dbReference>
<dbReference type="OrthoDB" id="2664574at2"/>
<dbReference type="Pfam" id="PF03748">
    <property type="entry name" value="FliL"/>
    <property type="match status" value="1"/>
</dbReference>
<keyword evidence="4 10" id="KW-1003">Cell membrane</keyword>
<evidence type="ECO:0000256" key="1">
    <source>
        <dbReference type="ARBA" id="ARBA00002254"/>
    </source>
</evidence>
<comment type="similarity">
    <text evidence="3 10">Belongs to the FliL family.</text>
</comment>
<evidence type="ECO:0000256" key="6">
    <source>
        <dbReference type="ARBA" id="ARBA00022692"/>
    </source>
</evidence>
<keyword evidence="7 10" id="KW-0283">Flagellar rotation</keyword>
<evidence type="ECO:0000256" key="8">
    <source>
        <dbReference type="ARBA" id="ARBA00022989"/>
    </source>
</evidence>
<protein>
    <recommendedName>
        <fullName evidence="10">Flagellar protein FliL</fullName>
    </recommendedName>
</protein>
<dbReference type="PANTHER" id="PTHR35091:SF2">
    <property type="entry name" value="FLAGELLAR PROTEIN FLIL"/>
    <property type="match status" value="1"/>
</dbReference>
<dbReference type="GO" id="GO:0009425">
    <property type="term" value="C:bacterial-type flagellum basal body"/>
    <property type="evidence" value="ECO:0007669"/>
    <property type="project" value="InterPro"/>
</dbReference>
<dbReference type="PANTHER" id="PTHR35091">
    <property type="entry name" value="FLAGELLAR PROTEIN FLIL"/>
    <property type="match status" value="1"/>
</dbReference>
<keyword evidence="12" id="KW-1185">Reference proteome</keyword>
<organism evidence="11 12">
    <name type="scientific">Paenibacillus psychroresistens</name>
    <dbReference type="NCBI Taxonomy" id="1778678"/>
    <lineage>
        <taxon>Bacteria</taxon>
        <taxon>Bacillati</taxon>
        <taxon>Bacillota</taxon>
        <taxon>Bacilli</taxon>
        <taxon>Bacillales</taxon>
        <taxon>Paenibacillaceae</taxon>
        <taxon>Paenibacillus</taxon>
    </lineage>
</organism>
<dbReference type="GO" id="GO:0005886">
    <property type="term" value="C:plasma membrane"/>
    <property type="evidence" value="ECO:0007669"/>
    <property type="project" value="UniProtKB-SubCell"/>
</dbReference>
<dbReference type="GO" id="GO:0071978">
    <property type="term" value="P:bacterial-type flagellum-dependent swarming motility"/>
    <property type="evidence" value="ECO:0007669"/>
    <property type="project" value="TreeGrafter"/>
</dbReference>
<reference evidence="12" key="1">
    <citation type="submission" date="2018-11" db="EMBL/GenBank/DDBJ databases">
        <title>Complete genome sequence of Paenibacillus sp. ML311-T8.</title>
        <authorList>
            <person name="Nam Y.-D."/>
            <person name="Kang J."/>
            <person name="Chung W.-H."/>
            <person name="Park Y.S."/>
        </authorList>
    </citation>
    <scope>NUCLEOTIDE SEQUENCE [LARGE SCALE GENOMIC DNA]</scope>
    <source>
        <strain evidence="12">ML311-T8</strain>
    </source>
</reference>
<evidence type="ECO:0000313" key="12">
    <source>
        <dbReference type="Proteomes" id="UP000426246"/>
    </source>
</evidence>
<gene>
    <name evidence="11" type="ORF">EHS13_15800</name>
</gene>
<dbReference type="KEGG" id="ppsc:EHS13_15800"/>
<keyword evidence="6 10" id="KW-0812">Transmembrane</keyword>
<dbReference type="InterPro" id="IPR005503">
    <property type="entry name" value="FliL"/>
</dbReference>